<comment type="subcellular location">
    <subcellularLocation>
        <location evidence="1">Cell membrane</location>
        <topology evidence="1">Multi-pass membrane protein</topology>
    </subcellularLocation>
</comment>
<keyword evidence="11" id="KW-1185">Reference proteome</keyword>
<sequence>MRRELRFGVASLRRRPLLELAAWSVPDAVPTAIYGLAIARAVDEGFLAGRPGVGLAWLAVLVGAACLGAVGSRQVFRRLGDLVEPVRDDLVRRVVTAALRQGVAGRPDDGAVARLTRQVEIVRDTYAGLIVVARDFVVRVVGVVAGLLTIAPVIVVLVLPPFLLGFAVAVLTLGVAAARVRTSVRADERAATAAGAVVAGTRDVVARGAEGYAMALVAGPVGEHAAAERALARVGALRTLCFALGGWLPLVILLAAGPWLVERGVSAGAIMGGLTYVLVGLHPALETAMGALSGSGLRYVVTLGRILDATTIPAARPPVLTAAPNGHAVAIDAASFAYGSHAEPVVRDLDLVVDDGDHLAIVGPSGIGKSTLAALVCGLLRPDEGRVLLGGVPAADLPAQRLAATRVLIPQEAYVFEGTIRDNVTYLRPTATTAEISDAVEAVGAGALLSRLGGVAALVRPEQLSAGERQLLALVRAYLSPAPLAVLDEATCHLDPVAERLAEAAFARRGGTLIVIAHRISSALHARRILVLDGASATVGRHDELQLASPLYRELLGHWTVAATEGSGQIQPAS</sequence>
<dbReference type="PROSITE" id="PS00211">
    <property type="entry name" value="ABC_TRANSPORTER_1"/>
    <property type="match status" value="1"/>
</dbReference>
<organism evidence="10 11">
    <name type="scientific">Jiangella asiatica</name>
    <dbReference type="NCBI Taxonomy" id="2530372"/>
    <lineage>
        <taxon>Bacteria</taxon>
        <taxon>Bacillati</taxon>
        <taxon>Actinomycetota</taxon>
        <taxon>Actinomycetes</taxon>
        <taxon>Jiangellales</taxon>
        <taxon>Jiangellaceae</taxon>
        <taxon>Jiangella</taxon>
    </lineage>
</organism>
<dbReference type="PROSITE" id="PS50929">
    <property type="entry name" value="ABC_TM1F"/>
    <property type="match status" value="1"/>
</dbReference>
<dbReference type="InterPro" id="IPR039421">
    <property type="entry name" value="Type_1_exporter"/>
</dbReference>
<dbReference type="GO" id="GO:0005524">
    <property type="term" value="F:ATP binding"/>
    <property type="evidence" value="ECO:0007669"/>
    <property type="project" value="UniProtKB-KW"/>
</dbReference>
<evidence type="ECO:0000256" key="1">
    <source>
        <dbReference type="ARBA" id="ARBA00004651"/>
    </source>
</evidence>
<keyword evidence="6 7" id="KW-0472">Membrane</keyword>
<name>A0A4R5DBE4_9ACTN</name>
<dbReference type="InterPro" id="IPR017871">
    <property type="entry name" value="ABC_transporter-like_CS"/>
</dbReference>
<feature type="transmembrane region" description="Helical" evidence="7">
    <location>
        <begin position="136"/>
        <end position="156"/>
    </location>
</feature>
<feature type="domain" description="ABC transporter" evidence="8">
    <location>
        <begin position="329"/>
        <end position="559"/>
    </location>
</feature>
<feature type="transmembrane region" description="Helical" evidence="7">
    <location>
        <begin position="162"/>
        <end position="180"/>
    </location>
</feature>
<dbReference type="SUPFAM" id="SSF52540">
    <property type="entry name" value="P-loop containing nucleoside triphosphate hydrolases"/>
    <property type="match status" value="1"/>
</dbReference>
<feature type="transmembrane region" description="Helical" evidence="7">
    <location>
        <begin position="239"/>
        <end position="261"/>
    </location>
</feature>
<dbReference type="PANTHER" id="PTHR24221">
    <property type="entry name" value="ATP-BINDING CASSETTE SUB-FAMILY B"/>
    <property type="match status" value="1"/>
</dbReference>
<dbReference type="Gene3D" id="1.20.1560.10">
    <property type="entry name" value="ABC transporter type 1, transmembrane domain"/>
    <property type="match status" value="1"/>
</dbReference>
<protein>
    <submittedName>
        <fullName evidence="10">ABC transporter ATP-binding protein</fullName>
    </submittedName>
</protein>
<dbReference type="OrthoDB" id="9806127at2"/>
<evidence type="ECO:0000256" key="5">
    <source>
        <dbReference type="ARBA" id="ARBA00022989"/>
    </source>
</evidence>
<evidence type="ECO:0000259" key="9">
    <source>
        <dbReference type="PROSITE" id="PS50929"/>
    </source>
</evidence>
<evidence type="ECO:0000256" key="4">
    <source>
        <dbReference type="ARBA" id="ARBA00022840"/>
    </source>
</evidence>
<keyword evidence="3" id="KW-0547">Nucleotide-binding</keyword>
<comment type="caution">
    <text evidence="10">The sequence shown here is derived from an EMBL/GenBank/DDBJ whole genome shotgun (WGS) entry which is preliminary data.</text>
</comment>
<dbReference type="PROSITE" id="PS50893">
    <property type="entry name" value="ABC_TRANSPORTER_2"/>
    <property type="match status" value="1"/>
</dbReference>
<dbReference type="InterPro" id="IPR027417">
    <property type="entry name" value="P-loop_NTPase"/>
</dbReference>
<evidence type="ECO:0000259" key="8">
    <source>
        <dbReference type="PROSITE" id="PS50893"/>
    </source>
</evidence>
<dbReference type="EMBL" id="SMKZ01000020">
    <property type="protein sequence ID" value="TDE09131.1"/>
    <property type="molecule type" value="Genomic_DNA"/>
</dbReference>
<dbReference type="InParanoid" id="A0A4R5DBE4"/>
<feature type="transmembrane region" description="Helical" evidence="7">
    <location>
        <begin position="20"/>
        <end position="42"/>
    </location>
</feature>
<dbReference type="GO" id="GO:0034040">
    <property type="term" value="F:ATPase-coupled lipid transmembrane transporter activity"/>
    <property type="evidence" value="ECO:0007669"/>
    <property type="project" value="TreeGrafter"/>
</dbReference>
<dbReference type="GO" id="GO:0140359">
    <property type="term" value="F:ABC-type transporter activity"/>
    <property type="evidence" value="ECO:0007669"/>
    <property type="project" value="InterPro"/>
</dbReference>
<dbReference type="InterPro" id="IPR003593">
    <property type="entry name" value="AAA+_ATPase"/>
</dbReference>
<feature type="transmembrane region" description="Helical" evidence="7">
    <location>
        <begin position="54"/>
        <end position="72"/>
    </location>
</feature>
<evidence type="ECO:0000256" key="2">
    <source>
        <dbReference type="ARBA" id="ARBA00022692"/>
    </source>
</evidence>
<dbReference type="InterPro" id="IPR011527">
    <property type="entry name" value="ABC1_TM_dom"/>
</dbReference>
<evidence type="ECO:0000313" key="10">
    <source>
        <dbReference type="EMBL" id="TDE09131.1"/>
    </source>
</evidence>
<dbReference type="SMART" id="SM00382">
    <property type="entry name" value="AAA"/>
    <property type="match status" value="1"/>
</dbReference>
<proteinExistence type="predicted"/>
<dbReference type="InterPro" id="IPR036640">
    <property type="entry name" value="ABC1_TM_sf"/>
</dbReference>
<dbReference type="PANTHER" id="PTHR24221:SF654">
    <property type="entry name" value="ATP-BINDING CASSETTE SUB-FAMILY B MEMBER 6"/>
    <property type="match status" value="1"/>
</dbReference>
<dbReference type="Pfam" id="PF00005">
    <property type="entry name" value="ABC_tran"/>
    <property type="match status" value="1"/>
</dbReference>
<evidence type="ECO:0000313" key="11">
    <source>
        <dbReference type="Proteomes" id="UP000294739"/>
    </source>
</evidence>
<keyword evidence="4 10" id="KW-0067">ATP-binding</keyword>
<dbReference type="GO" id="GO:0005886">
    <property type="term" value="C:plasma membrane"/>
    <property type="evidence" value="ECO:0007669"/>
    <property type="project" value="UniProtKB-SubCell"/>
</dbReference>
<evidence type="ECO:0000256" key="7">
    <source>
        <dbReference type="SAM" id="Phobius"/>
    </source>
</evidence>
<keyword evidence="5 7" id="KW-1133">Transmembrane helix</keyword>
<dbReference type="InterPro" id="IPR003439">
    <property type="entry name" value="ABC_transporter-like_ATP-bd"/>
</dbReference>
<dbReference type="Proteomes" id="UP000294739">
    <property type="component" value="Unassembled WGS sequence"/>
</dbReference>
<accession>A0A4R5DBE4</accession>
<evidence type="ECO:0000256" key="6">
    <source>
        <dbReference type="ARBA" id="ARBA00023136"/>
    </source>
</evidence>
<dbReference type="GO" id="GO:0016887">
    <property type="term" value="F:ATP hydrolysis activity"/>
    <property type="evidence" value="ECO:0007669"/>
    <property type="project" value="InterPro"/>
</dbReference>
<dbReference type="SUPFAM" id="SSF90123">
    <property type="entry name" value="ABC transporter transmembrane region"/>
    <property type="match status" value="1"/>
</dbReference>
<dbReference type="AlphaFoldDB" id="A0A4R5DBE4"/>
<gene>
    <name evidence="10" type="ORF">E1269_15575</name>
</gene>
<reference evidence="10 11" key="1">
    <citation type="submission" date="2019-03" db="EMBL/GenBank/DDBJ databases">
        <title>Draft genome sequences of novel Actinobacteria.</title>
        <authorList>
            <person name="Sahin N."/>
            <person name="Ay H."/>
            <person name="Saygin H."/>
        </authorList>
    </citation>
    <scope>NUCLEOTIDE SEQUENCE [LARGE SCALE GENOMIC DNA]</scope>
    <source>
        <strain evidence="10 11">5K138</strain>
    </source>
</reference>
<feature type="domain" description="ABC transmembrane type-1" evidence="9">
    <location>
        <begin position="31"/>
        <end position="278"/>
    </location>
</feature>
<dbReference type="RefSeq" id="WP_131896063.1">
    <property type="nucleotide sequence ID" value="NZ_SMKZ01000020.1"/>
</dbReference>
<evidence type="ECO:0000256" key="3">
    <source>
        <dbReference type="ARBA" id="ARBA00022741"/>
    </source>
</evidence>
<keyword evidence="2 7" id="KW-0812">Transmembrane</keyword>
<dbReference type="Gene3D" id="3.40.50.300">
    <property type="entry name" value="P-loop containing nucleotide triphosphate hydrolases"/>
    <property type="match status" value="1"/>
</dbReference>